<feature type="domain" description="Amine oxidase" evidence="1">
    <location>
        <begin position="10"/>
        <end position="418"/>
    </location>
</feature>
<dbReference type="InterPro" id="IPR036188">
    <property type="entry name" value="FAD/NAD-bd_sf"/>
</dbReference>
<accession>A0A1F7JH41</accession>
<dbReference type="InterPro" id="IPR050464">
    <property type="entry name" value="Zeta_carotene_desat/Oxidored"/>
</dbReference>
<organism evidence="2 3">
    <name type="scientific">Candidatus Roizmanbacteria bacterium RIFCSPLOWO2_02_FULL_36_11</name>
    <dbReference type="NCBI Taxonomy" id="1802071"/>
    <lineage>
        <taxon>Bacteria</taxon>
        <taxon>Candidatus Roizmaniibacteriota</taxon>
    </lineage>
</organism>
<evidence type="ECO:0000313" key="3">
    <source>
        <dbReference type="Proteomes" id="UP000177418"/>
    </source>
</evidence>
<protein>
    <recommendedName>
        <fullName evidence="1">Amine oxidase domain-containing protein</fullName>
    </recommendedName>
</protein>
<dbReference type="SUPFAM" id="SSF51905">
    <property type="entry name" value="FAD/NAD(P)-binding domain"/>
    <property type="match status" value="1"/>
</dbReference>
<dbReference type="PRINTS" id="PR00419">
    <property type="entry name" value="ADXRDTASE"/>
</dbReference>
<dbReference type="GO" id="GO:0016491">
    <property type="term" value="F:oxidoreductase activity"/>
    <property type="evidence" value="ECO:0007669"/>
    <property type="project" value="InterPro"/>
</dbReference>
<sequence length="438" mass="50399">MRVAILGGGITGLTAGYLLAKKGHSVTIFEKEKILGGLASGFNPPNSATSDVTGGWDWPLERAYHHLFANDDDILSFAKEVGFDQIYFQEPITASMYEKPNYKIQISNNKFNLYPLDTPVDFLQFPRLSPIQKIRAGAILAGLKLSPFLSLYEKQTAKEFLKKTMGNDTWNIMWESLFRKKFGKYAGNILASFIWARIKKRTKKLGYIRGGFQAFVDYLEKVNNEKGVVIKKGTGVGDIKKTGNTFVVNSQEFDSVISTLPTMLMTKITQNIFPDIYLKKFEKLHYLHAVNLIIESKEPLFEKEYWINVCSEELPIMVLVQHTNFIDKKNYNGNHILYIGNYVDKDHKLLKMGNEEILHYFLPYLKKINTKYQIFDTKYYLFKAPFAQPIFDKDFLQNKPDFKTPVKNFFIANLDMTYPYDRGTNYAVKLGREVSSLL</sequence>
<gene>
    <name evidence="2" type="ORF">A3H78_00410</name>
</gene>
<dbReference type="Proteomes" id="UP000177418">
    <property type="component" value="Unassembled WGS sequence"/>
</dbReference>
<dbReference type="InterPro" id="IPR002937">
    <property type="entry name" value="Amino_oxidase"/>
</dbReference>
<comment type="caution">
    <text evidence="2">The sequence shown here is derived from an EMBL/GenBank/DDBJ whole genome shotgun (WGS) entry which is preliminary data.</text>
</comment>
<dbReference type="AlphaFoldDB" id="A0A1F7JH41"/>
<dbReference type="EMBL" id="MGAV01000012">
    <property type="protein sequence ID" value="OGK54925.1"/>
    <property type="molecule type" value="Genomic_DNA"/>
</dbReference>
<name>A0A1F7JH41_9BACT</name>
<dbReference type="NCBIfam" id="NF005560">
    <property type="entry name" value="PRK07233.1"/>
    <property type="match status" value="1"/>
</dbReference>
<dbReference type="PANTHER" id="PTHR42923:SF46">
    <property type="entry name" value="AMINE OXIDASE"/>
    <property type="match status" value="1"/>
</dbReference>
<dbReference type="PANTHER" id="PTHR42923">
    <property type="entry name" value="PROTOPORPHYRINOGEN OXIDASE"/>
    <property type="match status" value="1"/>
</dbReference>
<proteinExistence type="predicted"/>
<reference evidence="2 3" key="1">
    <citation type="journal article" date="2016" name="Nat. Commun.">
        <title>Thousands of microbial genomes shed light on interconnected biogeochemical processes in an aquifer system.</title>
        <authorList>
            <person name="Anantharaman K."/>
            <person name="Brown C.T."/>
            <person name="Hug L.A."/>
            <person name="Sharon I."/>
            <person name="Castelle C.J."/>
            <person name="Probst A.J."/>
            <person name="Thomas B.C."/>
            <person name="Singh A."/>
            <person name="Wilkins M.J."/>
            <person name="Karaoz U."/>
            <person name="Brodie E.L."/>
            <person name="Williams K.H."/>
            <person name="Hubbard S.S."/>
            <person name="Banfield J.F."/>
        </authorList>
    </citation>
    <scope>NUCLEOTIDE SEQUENCE [LARGE SCALE GENOMIC DNA]</scope>
</reference>
<evidence type="ECO:0000313" key="2">
    <source>
        <dbReference type="EMBL" id="OGK54925.1"/>
    </source>
</evidence>
<evidence type="ECO:0000259" key="1">
    <source>
        <dbReference type="Pfam" id="PF01593"/>
    </source>
</evidence>
<dbReference type="Gene3D" id="3.50.50.60">
    <property type="entry name" value="FAD/NAD(P)-binding domain"/>
    <property type="match status" value="1"/>
</dbReference>
<dbReference type="Pfam" id="PF01593">
    <property type="entry name" value="Amino_oxidase"/>
    <property type="match status" value="1"/>
</dbReference>